<dbReference type="AlphaFoldDB" id="A0A383DV47"/>
<proteinExistence type="predicted"/>
<name>A0A383DV47_9ZZZZ</name>
<sequence>MSDKMMMTIAHAINDVVLVVLKTPEILEPVGITQEKFFAKVLGYDENGLWVQFPDFELPLRVGEESGLWIPESMQQVDASALLPWNAIATVMHFPGAQGYDHPSPFNRDIGFNNEYESKT</sequence>
<protein>
    <submittedName>
        <fullName evidence="1">Uncharacterized protein</fullName>
    </submittedName>
</protein>
<gene>
    <name evidence="1" type="ORF">METZ01_LOCUS501261</name>
</gene>
<organism evidence="1">
    <name type="scientific">marine metagenome</name>
    <dbReference type="NCBI Taxonomy" id="408172"/>
    <lineage>
        <taxon>unclassified sequences</taxon>
        <taxon>metagenomes</taxon>
        <taxon>ecological metagenomes</taxon>
    </lineage>
</organism>
<reference evidence="1" key="1">
    <citation type="submission" date="2018-05" db="EMBL/GenBank/DDBJ databases">
        <authorList>
            <person name="Lanie J.A."/>
            <person name="Ng W.-L."/>
            <person name="Kazmierczak K.M."/>
            <person name="Andrzejewski T.M."/>
            <person name="Davidsen T.M."/>
            <person name="Wayne K.J."/>
            <person name="Tettelin H."/>
            <person name="Glass J.I."/>
            <person name="Rusch D."/>
            <person name="Podicherti R."/>
            <person name="Tsui H.-C.T."/>
            <person name="Winkler M.E."/>
        </authorList>
    </citation>
    <scope>NUCLEOTIDE SEQUENCE</scope>
</reference>
<evidence type="ECO:0000313" key="1">
    <source>
        <dbReference type="EMBL" id="SVE48407.1"/>
    </source>
</evidence>
<dbReference type="EMBL" id="UINC01220480">
    <property type="protein sequence ID" value="SVE48407.1"/>
    <property type="molecule type" value="Genomic_DNA"/>
</dbReference>
<accession>A0A383DV47</accession>